<dbReference type="Proteomes" id="UP001152622">
    <property type="component" value="Chromosome 5"/>
</dbReference>
<evidence type="ECO:0000313" key="2">
    <source>
        <dbReference type="Proteomes" id="UP001152622"/>
    </source>
</evidence>
<proteinExistence type="predicted"/>
<accession>A0A9Q1FML4</accession>
<gene>
    <name evidence="1" type="ORF">SKAU_G00181710</name>
</gene>
<keyword evidence="2" id="KW-1185">Reference proteome</keyword>
<sequence length="120" mass="12519">MAGAPTGLEGALGVDLTGLGSVTVGGASAAVLWSRGRLWSMCCLRPIRFVCVSRSWLGHSEVNPVTSVQGAINIHQIRSRCNPAKAGPRLSNGQCYHPGRGFIRTVSPTSSSGKSRADLS</sequence>
<dbReference type="AlphaFoldDB" id="A0A9Q1FML4"/>
<protein>
    <submittedName>
        <fullName evidence="1">Uncharacterized protein</fullName>
    </submittedName>
</protein>
<reference evidence="1" key="1">
    <citation type="journal article" date="2023" name="Science">
        <title>Genome structures resolve the early diversification of teleost fishes.</title>
        <authorList>
            <person name="Parey E."/>
            <person name="Louis A."/>
            <person name="Montfort J."/>
            <person name="Bouchez O."/>
            <person name="Roques C."/>
            <person name="Iampietro C."/>
            <person name="Lluch J."/>
            <person name="Castinel A."/>
            <person name="Donnadieu C."/>
            <person name="Desvignes T."/>
            <person name="Floi Bucao C."/>
            <person name="Jouanno E."/>
            <person name="Wen M."/>
            <person name="Mejri S."/>
            <person name="Dirks R."/>
            <person name="Jansen H."/>
            <person name="Henkel C."/>
            <person name="Chen W.J."/>
            <person name="Zahm M."/>
            <person name="Cabau C."/>
            <person name="Klopp C."/>
            <person name="Thompson A.W."/>
            <person name="Robinson-Rechavi M."/>
            <person name="Braasch I."/>
            <person name="Lecointre G."/>
            <person name="Bobe J."/>
            <person name="Postlethwait J.H."/>
            <person name="Berthelot C."/>
            <person name="Roest Crollius H."/>
            <person name="Guiguen Y."/>
        </authorList>
    </citation>
    <scope>NUCLEOTIDE SEQUENCE</scope>
    <source>
        <strain evidence="1">WJC10195</strain>
    </source>
</reference>
<evidence type="ECO:0000313" key="1">
    <source>
        <dbReference type="EMBL" id="KAJ8361646.1"/>
    </source>
</evidence>
<name>A0A9Q1FML4_SYNKA</name>
<dbReference type="EMBL" id="JAINUF010000005">
    <property type="protein sequence ID" value="KAJ8361646.1"/>
    <property type="molecule type" value="Genomic_DNA"/>
</dbReference>
<organism evidence="1 2">
    <name type="scientific">Synaphobranchus kaupii</name>
    <name type="common">Kaup's arrowtooth eel</name>
    <dbReference type="NCBI Taxonomy" id="118154"/>
    <lineage>
        <taxon>Eukaryota</taxon>
        <taxon>Metazoa</taxon>
        <taxon>Chordata</taxon>
        <taxon>Craniata</taxon>
        <taxon>Vertebrata</taxon>
        <taxon>Euteleostomi</taxon>
        <taxon>Actinopterygii</taxon>
        <taxon>Neopterygii</taxon>
        <taxon>Teleostei</taxon>
        <taxon>Anguilliformes</taxon>
        <taxon>Synaphobranchidae</taxon>
        <taxon>Synaphobranchus</taxon>
    </lineage>
</organism>
<comment type="caution">
    <text evidence="1">The sequence shown here is derived from an EMBL/GenBank/DDBJ whole genome shotgun (WGS) entry which is preliminary data.</text>
</comment>